<feature type="compositionally biased region" description="Low complexity" evidence="1">
    <location>
        <begin position="57"/>
        <end position="68"/>
    </location>
</feature>
<accession>A0ABR8WQW5</accession>
<evidence type="ECO:0000313" key="4">
    <source>
        <dbReference type="Proteomes" id="UP000651517"/>
    </source>
</evidence>
<protein>
    <submittedName>
        <fullName evidence="3">Uncharacterized protein</fullName>
    </submittedName>
</protein>
<gene>
    <name evidence="3" type="ORF">H9634_01570</name>
</gene>
<evidence type="ECO:0000256" key="1">
    <source>
        <dbReference type="SAM" id="MobiDB-lite"/>
    </source>
</evidence>
<evidence type="ECO:0000313" key="3">
    <source>
        <dbReference type="EMBL" id="MBD8019472.1"/>
    </source>
</evidence>
<feature type="transmembrane region" description="Helical" evidence="2">
    <location>
        <begin position="37"/>
        <end position="59"/>
    </location>
</feature>
<keyword evidence="2" id="KW-0472">Membrane</keyword>
<dbReference type="Proteomes" id="UP000651517">
    <property type="component" value="Unassembled WGS sequence"/>
</dbReference>
<feature type="region of interest" description="Disordered" evidence="1">
    <location>
        <begin position="1"/>
        <end position="20"/>
    </location>
</feature>
<organism evidence="3 4">
    <name type="scientific">Brevibacterium gallinarum</name>
    <dbReference type="NCBI Taxonomy" id="2762220"/>
    <lineage>
        <taxon>Bacteria</taxon>
        <taxon>Bacillati</taxon>
        <taxon>Actinomycetota</taxon>
        <taxon>Actinomycetes</taxon>
        <taxon>Micrococcales</taxon>
        <taxon>Brevibacteriaceae</taxon>
        <taxon>Brevibacterium</taxon>
    </lineage>
</organism>
<evidence type="ECO:0000256" key="2">
    <source>
        <dbReference type="SAM" id="Phobius"/>
    </source>
</evidence>
<dbReference type="RefSeq" id="WP_191725062.1">
    <property type="nucleotide sequence ID" value="NZ_JACSPY010000001.1"/>
</dbReference>
<sequence>MQTHQTSPTPRADAIAGFNDPSFGDEREAMIMLRGSVVGMQVATYACFAAALLLAAGGAGSSPPCRSSPLPPADRPSRGTAASTA</sequence>
<keyword evidence="2" id="KW-1133">Transmembrane helix</keyword>
<keyword evidence="4" id="KW-1185">Reference proteome</keyword>
<dbReference type="EMBL" id="JACSPY010000001">
    <property type="protein sequence ID" value="MBD8019472.1"/>
    <property type="molecule type" value="Genomic_DNA"/>
</dbReference>
<proteinExistence type="predicted"/>
<feature type="region of interest" description="Disordered" evidence="1">
    <location>
        <begin position="57"/>
        <end position="85"/>
    </location>
</feature>
<keyword evidence="2" id="KW-0812">Transmembrane</keyword>
<comment type="caution">
    <text evidence="3">The sequence shown here is derived from an EMBL/GenBank/DDBJ whole genome shotgun (WGS) entry which is preliminary data.</text>
</comment>
<reference evidence="3 4" key="1">
    <citation type="submission" date="2020-08" db="EMBL/GenBank/DDBJ databases">
        <title>A Genomic Blueprint of the Chicken Gut Microbiome.</title>
        <authorList>
            <person name="Gilroy R."/>
            <person name="Ravi A."/>
            <person name="Getino M."/>
            <person name="Pursley I."/>
            <person name="Horton D.L."/>
            <person name="Alikhan N.-F."/>
            <person name="Baker D."/>
            <person name="Gharbi K."/>
            <person name="Hall N."/>
            <person name="Watson M."/>
            <person name="Adriaenssens E.M."/>
            <person name="Foster-Nyarko E."/>
            <person name="Jarju S."/>
            <person name="Secka A."/>
            <person name="Antonio M."/>
            <person name="Oren A."/>
            <person name="Chaudhuri R."/>
            <person name="La Ragione R.M."/>
            <person name="Hildebrand F."/>
            <person name="Pallen M.J."/>
        </authorList>
    </citation>
    <scope>NUCLEOTIDE SEQUENCE [LARGE SCALE GENOMIC DNA]</scope>
    <source>
        <strain evidence="3 4">Re57</strain>
    </source>
</reference>
<name>A0ABR8WQW5_9MICO</name>